<evidence type="ECO:0000256" key="3">
    <source>
        <dbReference type="ARBA" id="ARBA00022527"/>
    </source>
</evidence>
<keyword evidence="6 20" id="KW-0812">Transmembrane</keyword>
<gene>
    <name evidence="22" type="ORF">G2W53_018952</name>
</gene>
<dbReference type="InterPro" id="IPR017441">
    <property type="entry name" value="Protein_kinase_ATP_BS"/>
</dbReference>
<evidence type="ECO:0000256" key="10">
    <source>
        <dbReference type="ARBA" id="ARBA00022840"/>
    </source>
</evidence>
<keyword evidence="9 22" id="KW-0418">Kinase</keyword>
<sequence>MYLSHKERFCFCHQVDTGLPCSCNTYHIHQIIELQETFEQLRMTIDIIARTCMVYKINGGTDIEAVITSIHGYIITSWSKTLIKFSRCKTVFQSCEPKTCGNGQNISYPFYIDGKQDPSCGFPRFGLTCAPDGFPILNLTNTNFIVQQIFYHNHSLRVSDPQFSISNATTECLSRSRNLTLFGNRYEFAPKQKEILLFFDCATPGKGEEEYRVGCDRGNRTRSVLAMDDGNEKMGYAMGSCRGGFMKRMVMEEEGGGGFGSGREGIWEALRRGFVLVWKVTECEGCEKSGGRCGFDMDAYSFMCYCPDGDYLLRCHPYEEHGKLKVIAATVSAVAVVGALIIVIYCFSRKLIFHKITSKAHQDFEAFLKHHGPLAIRRYSYSEIKKMTNSFKDKLGQGGYGSVFKGTLHEDCGLVAVKVLNETKGNGEEFINEVASISRTSHVNIVSLLGFCFEGSKKALVYEFMANGSLEKFIYNNNSNQSDFPDLQLSCEMLYKIAMGVARGLEYLHRGCNTRILHFDIKPHNILLDENFFPKISDFGLAKICPRNESIVSMLCARGTIGYIAPEVISRNFGEVSHKSDVYSFGMMILEMVGRRRNVNVEVDRSSEIYFPQWIYKRLELNQELALKSIRNEGDRERMRQMVIVSLWCIQTNPLDRPMMSKVVEMLEGRVESLQVPPKPYLSSPPTSPCPSSSTN</sequence>
<keyword evidence="14 22" id="KW-0675">Receptor</keyword>
<proteinExistence type="predicted"/>
<dbReference type="InterPro" id="IPR001245">
    <property type="entry name" value="Ser-Thr/Tyr_kinase_cat_dom"/>
</dbReference>
<dbReference type="PROSITE" id="PS50011">
    <property type="entry name" value="PROTEIN_KINASE_DOM"/>
    <property type="match status" value="1"/>
</dbReference>
<keyword evidence="23" id="KW-1185">Reference proteome</keyword>
<dbReference type="Pfam" id="PF07714">
    <property type="entry name" value="PK_Tyr_Ser-Thr"/>
    <property type="match status" value="1"/>
</dbReference>
<evidence type="ECO:0000256" key="19">
    <source>
        <dbReference type="SAM" id="MobiDB-lite"/>
    </source>
</evidence>
<evidence type="ECO:0000256" key="15">
    <source>
        <dbReference type="ARBA" id="ARBA00023180"/>
    </source>
</evidence>
<evidence type="ECO:0000256" key="16">
    <source>
        <dbReference type="ARBA" id="ARBA00047899"/>
    </source>
</evidence>
<evidence type="ECO:0000313" key="23">
    <source>
        <dbReference type="Proteomes" id="UP000634136"/>
    </source>
</evidence>
<dbReference type="GO" id="GO:0005524">
    <property type="term" value="F:ATP binding"/>
    <property type="evidence" value="ECO:0007669"/>
    <property type="project" value="UniProtKB-UniRule"/>
</dbReference>
<dbReference type="SMART" id="SM00220">
    <property type="entry name" value="S_TKc"/>
    <property type="match status" value="1"/>
</dbReference>
<evidence type="ECO:0000256" key="4">
    <source>
        <dbReference type="ARBA" id="ARBA00022536"/>
    </source>
</evidence>
<keyword evidence="8 18" id="KW-0547">Nucleotide-binding</keyword>
<evidence type="ECO:0000256" key="18">
    <source>
        <dbReference type="PROSITE-ProRule" id="PRU10141"/>
    </source>
</evidence>
<keyword evidence="12 20" id="KW-0472">Membrane</keyword>
<dbReference type="PROSITE" id="PS00108">
    <property type="entry name" value="PROTEIN_KINASE_ST"/>
    <property type="match status" value="1"/>
</dbReference>
<evidence type="ECO:0000259" key="21">
    <source>
        <dbReference type="PROSITE" id="PS50011"/>
    </source>
</evidence>
<keyword evidence="15" id="KW-0325">Glycoprotein</keyword>
<evidence type="ECO:0000256" key="9">
    <source>
        <dbReference type="ARBA" id="ARBA00022777"/>
    </source>
</evidence>
<comment type="caution">
    <text evidence="22">The sequence shown here is derived from an EMBL/GenBank/DDBJ whole genome shotgun (WGS) entry which is preliminary data.</text>
</comment>
<evidence type="ECO:0000256" key="14">
    <source>
        <dbReference type="ARBA" id="ARBA00023170"/>
    </source>
</evidence>
<comment type="catalytic activity">
    <reaction evidence="16">
        <text>L-threonyl-[protein] + ATP = O-phospho-L-threonyl-[protein] + ADP + H(+)</text>
        <dbReference type="Rhea" id="RHEA:46608"/>
        <dbReference type="Rhea" id="RHEA-COMP:11060"/>
        <dbReference type="Rhea" id="RHEA-COMP:11605"/>
        <dbReference type="ChEBI" id="CHEBI:15378"/>
        <dbReference type="ChEBI" id="CHEBI:30013"/>
        <dbReference type="ChEBI" id="CHEBI:30616"/>
        <dbReference type="ChEBI" id="CHEBI:61977"/>
        <dbReference type="ChEBI" id="CHEBI:456216"/>
        <dbReference type="EC" id="2.7.11.1"/>
    </reaction>
</comment>
<dbReference type="Pfam" id="PF13947">
    <property type="entry name" value="GUB_WAK_bind"/>
    <property type="match status" value="1"/>
</dbReference>
<dbReference type="InterPro" id="IPR045874">
    <property type="entry name" value="LRK10/LRL21-25-like"/>
</dbReference>
<evidence type="ECO:0000256" key="11">
    <source>
        <dbReference type="ARBA" id="ARBA00022989"/>
    </source>
</evidence>
<evidence type="ECO:0000256" key="1">
    <source>
        <dbReference type="ARBA" id="ARBA00004479"/>
    </source>
</evidence>
<evidence type="ECO:0000256" key="7">
    <source>
        <dbReference type="ARBA" id="ARBA00022729"/>
    </source>
</evidence>
<protein>
    <recommendedName>
        <fullName evidence="2">non-specific serine/threonine protein kinase</fullName>
        <ecNumber evidence="2">2.7.11.1</ecNumber>
    </recommendedName>
</protein>
<dbReference type="Proteomes" id="UP000634136">
    <property type="component" value="Unassembled WGS sequence"/>
</dbReference>
<dbReference type="PROSITE" id="PS00107">
    <property type="entry name" value="PROTEIN_KINASE_ATP"/>
    <property type="match status" value="1"/>
</dbReference>
<dbReference type="InterPro" id="IPR008271">
    <property type="entry name" value="Ser/Thr_kinase_AS"/>
</dbReference>
<feature type="transmembrane region" description="Helical" evidence="20">
    <location>
        <begin position="326"/>
        <end position="347"/>
    </location>
</feature>
<dbReference type="GO" id="GO:0004674">
    <property type="term" value="F:protein serine/threonine kinase activity"/>
    <property type="evidence" value="ECO:0007669"/>
    <property type="project" value="UniProtKB-KW"/>
</dbReference>
<comment type="subcellular location">
    <subcellularLocation>
        <location evidence="1">Membrane</location>
        <topology evidence="1">Single-pass type I membrane protein</topology>
    </subcellularLocation>
</comment>
<dbReference type="InterPro" id="IPR025287">
    <property type="entry name" value="WAK_GUB"/>
</dbReference>
<dbReference type="Pfam" id="PF14380">
    <property type="entry name" value="WAK_assoc"/>
    <property type="match status" value="1"/>
</dbReference>
<dbReference type="GO" id="GO:0030247">
    <property type="term" value="F:polysaccharide binding"/>
    <property type="evidence" value="ECO:0007669"/>
    <property type="project" value="InterPro"/>
</dbReference>
<keyword evidence="11 20" id="KW-1133">Transmembrane helix</keyword>
<keyword evidence="5" id="KW-0808">Transferase</keyword>
<evidence type="ECO:0000256" key="8">
    <source>
        <dbReference type="ARBA" id="ARBA00022741"/>
    </source>
</evidence>
<dbReference type="EC" id="2.7.11.1" evidence="2"/>
<dbReference type="InterPro" id="IPR032872">
    <property type="entry name" value="WAK_assoc_C"/>
</dbReference>
<evidence type="ECO:0000256" key="20">
    <source>
        <dbReference type="SAM" id="Phobius"/>
    </source>
</evidence>
<evidence type="ECO:0000256" key="6">
    <source>
        <dbReference type="ARBA" id="ARBA00022692"/>
    </source>
</evidence>
<dbReference type="FunFam" id="1.10.510.10:FF:000590">
    <property type="entry name" value="PR5-like receptor kinase"/>
    <property type="match status" value="1"/>
</dbReference>
<feature type="binding site" evidence="18">
    <location>
        <position position="418"/>
    </location>
    <ligand>
        <name>ATP</name>
        <dbReference type="ChEBI" id="CHEBI:30616"/>
    </ligand>
</feature>
<dbReference type="Gene3D" id="1.10.510.10">
    <property type="entry name" value="Transferase(Phosphotransferase) domain 1"/>
    <property type="match status" value="1"/>
</dbReference>
<evidence type="ECO:0000256" key="13">
    <source>
        <dbReference type="ARBA" id="ARBA00023157"/>
    </source>
</evidence>
<evidence type="ECO:0000256" key="12">
    <source>
        <dbReference type="ARBA" id="ARBA00023136"/>
    </source>
</evidence>
<keyword evidence="13" id="KW-1015">Disulfide bond</keyword>
<evidence type="ECO:0000313" key="22">
    <source>
        <dbReference type="EMBL" id="KAF7827788.1"/>
    </source>
</evidence>
<keyword evidence="7" id="KW-0732">Signal</keyword>
<evidence type="ECO:0000256" key="5">
    <source>
        <dbReference type="ARBA" id="ARBA00022679"/>
    </source>
</evidence>
<comment type="catalytic activity">
    <reaction evidence="17">
        <text>L-seryl-[protein] + ATP = O-phospho-L-seryl-[protein] + ADP + H(+)</text>
        <dbReference type="Rhea" id="RHEA:17989"/>
        <dbReference type="Rhea" id="RHEA-COMP:9863"/>
        <dbReference type="Rhea" id="RHEA-COMP:11604"/>
        <dbReference type="ChEBI" id="CHEBI:15378"/>
        <dbReference type="ChEBI" id="CHEBI:29999"/>
        <dbReference type="ChEBI" id="CHEBI:30616"/>
        <dbReference type="ChEBI" id="CHEBI:83421"/>
        <dbReference type="ChEBI" id="CHEBI:456216"/>
        <dbReference type="EC" id="2.7.11.1"/>
    </reaction>
</comment>
<evidence type="ECO:0000256" key="17">
    <source>
        <dbReference type="ARBA" id="ARBA00048679"/>
    </source>
</evidence>
<feature type="region of interest" description="Disordered" evidence="19">
    <location>
        <begin position="676"/>
        <end position="696"/>
    </location>
</feature>
<dbReference type="PANTHER" id="PTHR27009">
    <property type="entry name" value="RUST RESISTANCE KINASE LR10-RELATED"/>
    <property type="match status" value="1"/>
</dbReference>
<dbReference type="OrthoDB" id="657943at2759"/>
<evidence type="ECO:0000256" key="2">
    <source>
        <dbReference type="ARBA" id="ARBA00012513"/>
    </source>
</evidence>
<keyword evidence="10 18" id="KW-0067">ATP-binding</keyword>
<dbReference type="AlphaFoldDB" id="A0A834TSU0"/>
<keyword evidence="3" id="KW-0723">Serine/threonine-protein kinase</keyword>
<dbReference type="InterPro" id="IPR000719">
    <property type="entry name" value="Prot_kinase_dom"/>
</dbReference>
<dbReference type="GO" id="GO:0016020">
    <property type="term" value="C:membrane"/>
    <property type="evidence" value="ECO:0007669"/>
    <property type="project" value="UniProtKB-SubCell"/>
</dbReference>
<dbReference type="InterPro" id="IPR011009">
    <property type="entry name" value="Kinase-like_dom_sf"/>
</dbReference>
<reference evidence="22" key="1">
    <citation type="submission" date="2020-09" db="EMBL/GenBank/DDBJ databases">
        <title>Genome-Enabled Discovery of Anthraquinone Biosynthesis in Senna tora.</title>
        <authorList>
            <person name="Kang S.-H."/>
            <person name="Pandey R.P."/>
            <person name="Lee C.-M."/>
            <person name="Sim J.-S."/>
            <person name="Jeong J.-T."/>
            <person name="Choi B.-S."/>
            <person name="Jung M."/>
            <person name="Ginzburg D."/>
            <person name="Zhao K."/>
            <person name="Won S.Y."/>
            <person name="Oh T.-J."/>
            <person name="Yu Y."/>
            <person name="Kim N.-H."/>
            <person name="Lee O.R."/>
            <person name="Lee T.-H."/>
            <person name="Bashyal P."/>
            <person name="Kim T.-S."/>
            <person name="Lee W.-H."/>
            <person name="Kawkins C."/>
            <person name="Kim C.-K."/>
            <person name="Kim J.S."/>
            <person name="Ahn B.O."/>
            <person name="Rhee S.Y."/>
            <person name="Sohng J.K."/>
        </authorList>
    </citation>
    <scope>NUCLEOTIDE SEQUENCE</scope>
    <source>
        <tissue evidence="22">Leaf</tissue>
    </source>
</reference>
<dbReference type="Gene3D" id="3.30.200.20">
    <property type="entry name" value="Phosphorylase Kinase, domain 1"/>
    <property type="match status" value="1"/>
</dbReference>
<accession>A0A834TSU0</accession>
<dbReference type="FunFam" id="3.30.200.20:FF:000059">
    <property type="entry name" value="S-receptor-like serine/threonine-protein kinase"/>
    <property type="match status" value="1"/>
</dbReference>
<organism evidence="22 23">
    <name type="scientific">Senna tora</name>
    <dbReference type="NCBI Taxonomy" id="362788"/>
    <lineage>
        <taxon>Eukaryota</taxon>
        <taxon>Viridiplantae</taxon>
        <taxon>Streptophyta</taxon>
        <taxon>Embryophyta</taxon>
        <taxon>Tracheophyta</taxon>
        <taxon>Spermatophyta</taxon>
        <taxon>Magnoliopsida</taxon>
        <taxon>eudicotyledons</taxon>
        <taxon>Gunneridae</taxon>
        <taxon>Pentapetalae</taxon>
        <taxon>rosids</taxon>
        <taxon>fabids</taxon>
        <taxon>Fabales</taxon>
        <taxon>Fabaceae</taxon>
        <taxon>Caesalpinioideae</taxon>
        <taxon>Cassia clade</taxon>
        <taxon>Senna</taxon>
    </lineage>
</organism>
<feature type="domain" description="Protein kinase" evidence="21">
    <location>
        <begin position="389"/>
        <end position="682"/>
    </location>
</feature>
<dbReference type="SUPFAM" id="SSF56112">
    <property type="entry name" value="Protein kinase-like (PK-like)"/>
    <property type="match status" value="1"/>
</dbReference>
<keyword evidence="4" id="KW-0245">EGF-like domain</keyword>
<name>A0A834TSU0_9FABA</name>
<dbReference type="EMBL" id="JAAIUW010000006">
    <property type="protein sequence ID" value="KAF7827788.1"/>
    <property type="molecule type" value="Genomic_DNA"/>
</dbReference>